<dbReference type="PANTHER" id="PTHR12982">
    <property type="entry name" value="PHOSPHATIDYLINOSITOL GLYCAN, CLASS C"/>
    <property type="match status" value="1"/>
</dbReference>
<evidence type="ECO:0000256" key="4">
    <source>
        <dbReference type="ARBA" id="ARBA00022502"/>
    </source>
</evidence>
<evidence type="ECO:0000256" key="3">
    <source>
        <dbReference type="ARBA" id="ARBA00008321"/>
    </source>
</evidence>
<reference evidence="10 11" key="1">
    <citation type="submission" date="2015-03" db="EMBL/GenBank/DDBJ databases">
        <title>Genomics and transcriptomics of the oil-accumulating basidiomycete yeast T. oleaginosus allow insights into substrate utilization and the diverse evolutionary trajectories of mating systems in fungi.</title>
        <authorList>
            <consortium name="DOE Joint Genome Institute"/>
            <person name="Kourist R."/>
            <person name="Kracht O."/>
            <person name="Bracharz F."/>
            <person name="Lipzen A."/>
            <person name="Nolan M."/>
            <person name="Ohm R."/>
            <person name="Grigoriev I."/>
            <person name="Sun S."/>
            <person name="Heitman J."/>
            <person name="Bruck T."/>
            <person name="Nowrousian M."/>
        </authorList>
    </citation>
    <scope>NUCLEOTIDE SEQUENCE [LARGE SCALE GENOMIC DNA]</scope>
    <source>
        <strain evidence="10 11">IBC0246</strain>
    </source>
</reference>
<evidence type="ECO:0000313" key="10">
    <source>
        <dbReference type="EMBL" id="KLT41044.1"/>
    </source>
</evidence>
<proteinExistence type="inferred from homology"/>
<dbReference type="GO" id="GO:0006506">
    <property type="term" value="P:GPI anchor biosynthetic process"/>
    <property type="evidence" value="ECO:0007669"/>
    <property type="project" value="UniProtKB-UniPathway"/>
</dbReference>
<feature type="compositionally biased region" description="Basic residues" evidence="8">
    <location>
        <begin position="182"/>
        <end position="191"/>
    </location>
</feature>
<dbReference type="RefSeq" id="XP_018277535.1">
    <property type="nucleotide sequence ID" value="XM_018423661.1"/>
</dbReference>
<feature type="transmembrane region" description="Helical" evidence="9">
    <location>
        <begin position="158"/>
        <end position="178"/>
    </location>
</feature>
<organism evidence="10 11">
    <name type="scientific">Cutaneotrichosporon oleaginosum</name>
    <dbReference type="NCBI Taxonomy" id="879819"/>
    <lineage>
        <taxon>Eukaryota</taxon>
        <taxon>Fungi</taxon>
        <taxon>Dikarya</taxon>
        <taxon>Basidiomycota</taxon>
        <taxon>Agaricomycotina</taxon>
        <taxon>Tremellomycetes</taxon>
        <taxon>Trichosporonales</taxon>
        <taxon>Trichosporonaceae</taxon>
        <taxon>Cutaneotrichosporon</taxon>
    </lineage>
</organism>
<comment type="pathway">
    <text evidence="2">Glycolipid biosynthesis; glycosylphosphatidylinositol-anchor biosynthesis.</text>
</comment>
<evidence type="ECO:0000256" key="2">
    <source>
        <dbReference type="ARBA" id="ARBA00004687"/>
    </source>
</evidence>
<evidence type="ECO:0000256" key="6">
    <source>
        <dbReference type="ARBA" id="ARBA00022989"/>
    </source>
</evidence>
<dbReference type="Pfam" id="PF06432">
    <property type="entry name" value="GPI2"/>
    <property type="match status" value="1"/>
</dbReference>
<dbReference type="PANTHER" id="PTHR12982:SF0">
    <property type="entry name" value="PHOSPHATIDYLINOSITOL N-ACETYLGLUCOSAMINYLTRANSFERASE SUBUNIT C"/>
    <property type="match status" value="1"/>
</dbReference>
<keyword evidence="4" id="KW-0337">GPI-anchor biosynthesis</keyword>
<name>A0A0J1B0C4_9TREE</name>
<dbReference type="Proteomes" id="UP000053611">
    <property type="component" value="Unassembled WGS sequence"/>
</dbReference>
<feature type="transmembrane region" description="Helical" evidence="9">
    <location>
        <begin position="296"/>
        <end position="316"/>
    </location>
</feature>
<evidence type="ECO:0000256" key="8">
    <source>
        <dbReference type="SAM" id="MobiDB-lite"/>
    </source>
</evidence>
<dbReference type="UniPathway" id="UPA00196"/>
<feature type="transmembrane region" description="Helical" evidence="9">
    <location>
        <begin position="55"/>
        <end position="80"/>
    </location>
</feature>
<dbReference type="STRING" id="879819.A0A0J1B0C4"/>
<sequence length="338" mass="36553">MPPPAPVSAGGKHPHRPAVEWEKVLWRRQPFPDNYVPPSFLAELDALPQRPRPKLLPLILATLPVSQHLAVIALFLAIFYGMLVGNFGAAEVGWACATVGVVAYGLWRVGWEAAKKENVGPLLPATSALRPLLLPPLLLGLLAPVLGTLTSATTSDSIWPLAGLLFFVHLLLTDFRTGPDRRRKRRRRRRSVSGGGRDEPEEKSLTSSLSLTSALSASVVLASRLPSTGHVFSLVMLAAGLFAGWPNLAKGVREAGPAFSVALTFSMIWLSASLLPPSRHPTTLGPFPVPGGAARVFFAVLLLVNVGGPLMLWWGWRWKRRLGGNWDAAVVRVRKRGG</sequence>
<dbReference type="OrthoDB" id="196709at2759"/>
<comment type="subcellular location">
    <subcellularLocation>
        <location evidence="1">Membrane</location>
        <topology evidence="1">Multi-pass membrane protein</topology>
    </subcellularLocation>
</comment>
<evidence type="ECO:0000256" key="1">
    <source>
        <dbReference type="ARBA" id="ARBA00004141"/>
    </source>
</evidence>
<keyword evidence="11" id="KW-1185">Reference proteome</keyword>
<dbReference type="GO" id="GO:0016757">
    <property type="term" value="F:glycosyltransferase activity"/>
    <property type="evidence" value="ECO:0007669"/>
    <property type="project" value="UniProtKB-KW"/>
</dbReference>
<keyword evidence="10" id="KW-0328">Glycosyltransferase</keyword>
<dbReference type="InterPro" id="IPR009450">
    <property type="entry name" value="Plno_GlcNAc_GPI2"/>
</dbReference>
<evidence type="ECO:0000256" key="5">
    <source>
        <dbReference type="ARBA" id="ARBA00022692"/>
    </source>
</evidence>
<keyword evidence="10" id="KW-0808">Transferase</keyword>
<evidence type="ECO:0000256" key="9">
    <source>
        <dbReference type="SAM" id="Phobius"/>
    </source>
</evidence>
<dbReference type="GO" id="GO:0000506">
    <property type="term" value="C:glycosylphosphatidylinositol-N-acetylglucosaminyltransferase (GPI-GnT) complex"/>
    <property type="evidence" value="ECO:0007669"/>
    <property type="project" value="TreeGrafter"/>
</dbReference>
<evidence type="ECO:0000256" key="7">
    <source>
        <dbReference type="ARBA" id="ARBA00023136"/>
    </source>
</evidence>
<keyword evidence="7 9" id="KW-0472">Membrane</keyword>
<gene>
    <name evidence="10" type="ORF">CC85DRAFT_286853</name>
</gene>
<dbReference type="EMBL" id="KQ087224">
    <property type="protein sequence ID" value="KLT41044.1"/>
    <property type="molecule type" value="Genomic_DNA"/>
</dbReference>
<keyword evidence="5 9" id="KW-0812">Transmembrane</keyword>
<keyword evidence="6 9" id="KW-1133">Transmembrane helix</keyword>
<feature type="transmembrane region" description="Helical" evidence="9">
    <location>
        <begin position="92"/>
        <end position="111"/>
    </location>
</feature>
<evidence type="ECO:0000313" key="11">
    <source>
        <dbReference type="Proteomes" id="UP000053611"/>
    </source>
</evidence>
<accession>A0A0J1B0C4</accession>
<protein>
    <submittedName>
        <fullName evidence="10">Phosphatidylinositol N-acetylglucosaminyltransferase</fullName>
    </submittedName>
</protein>
<feature type="region of interest" description="Disordered" evidence="8">
    <location>
        <begin position="182"/>
        <end position="205"/>
    </location>
</feature>
<comment type="similarity">
    <text evidence="3">Belongs to the PIGC family.</text>
</comment>
<feature type="transmembrane region" description="Helical" evidence="9">
    <location>
        <begin position="255"/>
        <end position="276"/>
    </location>
</feature>
<dbReference type="AlphaFoldDB" id="A0A0J1B0C4"/>
<dbReference type="GeneID" id="28984264"/>
<dbReference type="PIRSF" id="PIRSF016104">
    <property type="entry name" value="GPI2"/>
    <property type="match status" value="1"/>
</dbReference>